<dbReference type="CDD" id="cd20175">
    <property type="entry name" value="ThyX"/>
    <property type="match status" value="1"/>
</dbReference>
<evidence type="ECO:0000313" key="1">
    <source>
        <dbReference type="EMBL" id="CAB5237970.1"/>
    </source>
</evidence>
<reference evidence="1" key="1">
    <citation type="submission" date="2020-05" db="EMBL/GenBank/DDBJ databases">
        <authorList>
            <person name="Chiriac C."/>
            <person name="Salcher M."/>
            <person name="Ghai R."/>
            <person name="Kavagutti S V."/>
        </authorList>
    </citation>
    <scope>NUCLEOTIDE SEQUENCE</scope>
</reference>
<dbReference type="PROSITE" id="PS51331">
    <property type="entry name" value="THYX"/>
    <property type="match status" value="1"/>
</dbReference>
<dbReference type="GO" id="GO:0006231">
    <property type="term" value="P:dTMP biosynthetic process"/>
    <property type="evidence" value="ECO:0007669"/>
    <property type="project" value="InterPro"/>
</dbReference>
<dbReference type="NCBIfam" id="TIGR02170">
    <property type="entry name" value="thyX"/>
    <property type="match status" value="1"/>
</dbReference>
<sequence>MKIVEAPSVYLIGKQIVDEEQLGQFLDANDIKGWATDADGGQKLVEVAGRVCYMSFSNPRPGGNKAYIEHILEVGHGSVAEHCVFTLLIEGVSRSLTHELVRHRHFSPSQLSQRYCDRVAFVKPPGIGGIASEAIWERSLREAVDSYELLLVELDRDFAHIEDKTLRRKRVREAARAVLPNCTETKIVLTGNARTWRNFLELRGSIHADQEIQVLASRVFDLLREAAPNIFGDYKVTMSGLETEYRKV</sequence>
<proteinExistence type="inferred from homology"/>
<dbReference type="SUPFAM" id="SSF69796">
    <property type="entry name" value="Thymidylate synthase-complementing protein Thy1"/>
    <property type="match status" value="1"/>
</dbReference>
<protein>
    <submittedName>
        <fullName evidence="1">THY1 Predicted alternative thymidylate synthase</fullName>
    </submittedName>
</protein>
<dbReference type="Pfam" id="PF02511">
    <property type="entry name" value="Thy1"/>
    <property type="match status" value="1"/>
</dbReference>
<gene>
    <name evidence="1" type="ORF">UFOVP142_51</name>
</gene>
<dbReference type="EMBL" id="LR798460">
    <property type="protein sequence ID" value="CAB5237970.1"/>
    <property type="molecule type" value="Genomic_DNA"/>
</dbReference>
<dbReference type="Gene3D" id="3.30.1360.170">
    <property type="match status" value="1"/>
</dbReference>
<dbReference type="PANTHER" id="PTHR34934">
    <property type="entry name" value="FLAVIN-DEPENDENT THYMIDYLATE SYNTHASE"/>
    <property type="match status" value="1"/>
</dbReference>
<organism evidence="1">
    <name type="scientific">uncultured Caudovirales phage</name>
    <dbReference type="NCBI Taxonomy" id="2100421"/>
    <lineage>
        <taxon>Viruses</taxon>
        <taxon>Duplodnaviria</taxon>
        <taxon>Heunggongvirae</taxon>
        <taxon>Uroviricota</taxon>
        <taxon>Caudoviricetes</taxon>
        <taxon>Peduoviridae</taxon>
        <taxon>Maltschvirus</taxon>
        <taxon>Maltschvirus maltsch</taxon>
    </lineage>
</organism>
<dbReference type="InterPro" id="IPR003669">
    <property type="entry name" value="Thymidylate_synthase_ThyX"/>
</dbReference>
<dbReference type="GO" id="GO:0004799">
    <property type="term" value="F:thymidylate synthase activity"/>
    <property type="evidence" value="ECO:0007669"/>
    <property type="project" value="TreeGrafter"/>
</dbReference>
<name>A0A6J7XL39_9CAUD</name>
<dbReference type="InterPro" id="IPR036098">
    <property type="entry name" value="Thymidylate_synthase_ThyX_sf"/>
</dbReference>
<dbReference type="GO" id="GO:0050797">
    <property type="term" value="F:thymidylate synthase (FAD) activity"/>
    <property type="evidence" value="ECO:0007669"/>
    <property type="project" value="InterPro"/>
</dbReference>
<dbReference type="HAMAP" id="MF_01408">
    <property type="entry name" value="ThyX"/>
    <property type="match status" value="1"/>
</dbReference>
<dbReference type="PANTHER" id="PTHR34934:SF1">
    <property type="entry name" value="FLAVIN-DEPENDENT THYMIDYLATE SYNTHASE"/>
    <property type="match status" value="1"/>
</dbReference>
<accession>A0A6J7XL39</accession>
<dbReference type="GO" id="GO:0050660">
    <property type="term" value="F:flavin adenine dinucleotide binding"/>
    <property type="evidence" value="ECO:0007669"/>
    <property type="project" value="InterPro"/>
</dbReference>
<dbReference type="GO" id="GO:0070402">
    <property type="term" value="F:NADPH binding"/>
    <property type="evidence" value="ECO:0007669"/>
    <property type="project" value="TreeGrafter"/>
</dbReference>